<protein>
    <submittedName>
        <fullName evidence="2">Uncharacterized protein</fullName>
    </submittedName>
</protein>
<dbReference type="EMBL" id="CP073249">
    <property type="protein sequence ID" value="QUF06687.1"/>
    <property type="molecule type" value="Genomic_DNA"/>
</dbReference>
<evidence type="ECO:0000313" key="3">
    <source>
        <dbReference type="Proteomes" id="UP000677152"/>
    </source>
</evidence>
<feature type="region of interest" description="Disordered" evidence="1">
    <location>
        <begin position="40"/>
        <end position="79"/>
    </location>
</feature>
<reference evidence="2" key="1">
    <citation type="submission" date="2021-04" db="EMBL/GenBank/DDBJ databases">
        <title>Genomic sequence of Actinosynnema pretiosum subsp. pretiosum ATCC 31280 (C-14919).</title>
        <authorList>
            <person name="Bai L."/>
            <person name="Wang X."/>
            <person name="Xiao Y."/>
        </authorList>
    </citation>
    <scope>NUCLEOTIDE SEQUENCE</scope>
    <source>
        <strain evidence="2">ATCC 31280</strain>
    </source>
</reference>
<sequence>MGAPQRENRIGQALGMLLSPLPGAPPERPEVALGLCHEEPDRSARSGYRSTRRCSAGVGSAVVDPTGAEPGPNEPVDRA</sequence>
<name>A0AA45LBF0_9PSEU</name>
<evidence type="ECO:0000256" key="1">
    <source>
        <dbReference type="SAM" id="MobiDB-lite"/>
    </source>
</evidence>
<gene>
    <name evidence="2" type="ORF">KCV87_11905</name>
</gene>
<dbReference type="Proteomes" id="UP000677152">
    <property type="component" value="Chromosome"/>
</dbReference>
<accession>A0AA45LBF0</accession>
<organism evidence="2 3">
    <name type="scientific">Actinosynnema pretiosum subsp. pretiosum</name>
    <dbReference type="NCBI Taxonomy" id="103721"/>
    <lineage>
        <taxon>Bacteria</taxon>
        <taxon>Bacillati</taxon>
        <taxon>Actinomycetota</taxon>
        <taxon>Actinomycetes</taxon>
        <taxon>Pseudonocardiales</taxon>
        <taxon>Pseudonocardiaceae</taxon>
        <taxon>Actinosynnema</taxon>
    </lineage>
</organism>
<evidence type="ECO:0000313" key="2">
    <source>
        <dbReference type="EMBL" id="QUF06687.1"/>
    </source>
</evidence>
<dbReference type="AlphaFoldDB" id="A0AA45LBF0"/>
<proteinExistence type="predicted"/>